<protein>
    <recommendedName>
        <fullName evidence="3">DUF333 domain-containing protein</fullName>
    </recommendedName>
</protein>
<keyword evidence="2" id="KW-1185">Reference proteome</keyword>
<proteinExistence type="predicted"/>
<gene>
    <name evidence="1" type="ORF">Q6A51_13240</name>
</gene>
<accession>A0ABT9CRH8</accession>
<dbReference type="Proteomes" id="UP001223016">
    <property type="component" value="Unassembled WGS sequence"/>
</dbReference>
<dbReference type="EMBL" id="JAUQOO010000009">
    <property type="protein sequence ID" value="MDO7927754.1"/>
    <property type="molecule type" value="Genomic_DNA"/>
</dbReference>
<dbReference type="RefSeq" id="WP_304574986.1">
    <property type="nucleotide sequence ID" value="NZ_JAUQOO010000009.1"/>
</dbReference>
<name>A0ABT9CRH8_9PSED</name>
<reference evidence="1 2" key="1">
    <citation type="submission" date="2023-07" db="EMBL/GenBank/DDBJ databases">
        <title>Identification of four novel Pseudomonas species associated with bacterial leaf spot of cucurbits.</title>
        <authorList>
            <person name="Fullem K.R."/>
        </authorList>
    </citation>
    <scope>NUCLEOTIDE SEQUENCE [LARGE SCALE GENOMIC DNA]</scope>
    <source>
        <strain evidence="1 2">KFB 138</strain>
    </source>
</reference>
<organism evidence="1 2">
    <name type="scientific">Pseudomonas serbiensis</name>
    <dbReference type="NCBI Taxonomy" id="3064350"/>
    <lineage>
        <taxon>Bacteria</taxon>
        <taxon>Pseudomonadati</taxon>
        <taxon>Pseudomonadota</taxon>
        <taxon>Gammaproteobacteria</taxon>
        <taxon>Pseudomonadales</taxon>
        <taxon>Pseudomonadaceae</taxon>
        <taxon>Pseudomonas</taxon>
    </lineage>
</organism>
<sequence>MKAKHKIICVSVAVVLAALFTYDMLNKDVYALERVSDRTGRYVKCKIEEINGKRWGACRFKENNAPASAWLERDGLWVAANGDAREVVSELANVSDLKKLPDVSIDFENSPNMPTSLFEQ</sequence>
<evidence type="ECO:0008006" key="3">
    <source>
        <dbReference type="Google" id="ProtNLM"/>
    </source>
</evidence>
<comment type="caution">
    <text evidence="1">The sequence shown here is derived from an EMBL/GenBank/DDBJ whole genome shotgun (WGS) entry which is preliminary data.</text>
</comment>
<evidence type="ECO:0000313" key="1">
    <source>
        <dbReference type="EMBL" id="MDO7927754.1"/>
    </source>
</evidence>
<evidence type="ECO:0000313" key="2">
    <source>
        <dbReference type="Proteomes" id="UP001223016"/>
    </source>
</evidence>